<organism evidence="1 2">
    <name type="scientific">Eumeta variegata</name>
    <name type="common">Bagworm moth</name>
    <name type="synonym">Eumeta japonica</name>
    <dbReference type="NCBI Taxonomy" id="151549"/>
    <lineage>
        <taxon>Eukaryota</taxon>
        <taxon>Metazoa</taxon>
        <taxon>Ecdysozoa</taxon>
        <taxon>Arthropoda</taxon>
        <taxon>Hexapoda</taxon>
        <taxon>Insecta</taxon>
        <taxon>Pterygota</taxon>
        <taxon>Neoptera</taxon>
        <taxon>Endopterygota</taxon>
        <taxon>Lepidoptera</taxon>
        <taxon>Glossata</taxon>
        <taxon>Ditrysia</taxon>
        <taxon>Tineoidea</taxon>
        <taxon>Psychidae</taxon>
        <taxon>Oiketicinae</taxon>
        <taxon>Eumeta</taxon>
    </lineage>
</organism>
<dbReference type="AlphaFoldDB" id="A0A4C1S971"/>
<protein>
    <submittedName>
        <fullName evidence="1">Uncharacterized protein</fullName>
    </submittedName>
</protein>
<evidence type="ECO:0000313" key="1">
    <source>
        <dbReference type="EMBL" id="GBO98721.1"/>
    </source>
</evidence>
<dbReference type="Proteomes" id="UP000299102">
    <property type="component" value="Unassembled WGS sequence"/>
</dbReference>
<reference evidence="1 2" key="1">
    <citation type="journal article" date="2019" name="Commun. Biol.">
        <title>The bagworm genome reveals a unique fibroin gene that provides high tensile strength.</title>
        <authorList>
            <person name="Kono N."/>
            <person name="Nakamura H."/>
            <person name="Ohtoshi R."/>
            <person name="Tomita M."/>
            <person name="Numata K."/>
            <person name="Arakawa K."/>
        </authorList>
    </citation>
    <scope>NUCLEOTIDE SEQUENCE [LARGE SCALE GENOMIC DNA]</scope>
</reference>
<name>A0A4C1S971_EUMVA</name>
<evidence type="ECO:0000313" key="2">
    <source>
        <dbReference type="Proteomes" id="UP000299102"/>
    </source>
</evidence>
<sequence>MSQNFHCNKEYILLYDIGKCKRTVWGPYTSTTRLTPLECGRETASSAIVFRQVSEGSGGSFPSSTNLICSSPLDSLLSFPKAGNGLVTLWGWIMVTIYSRMAHLLVPIDCTIKTFAPCANASRAYFTLGDKTLSTRSAPATTEYASNALTEQIIN</sequence>
<proteinExistence type="predicted"/>
<dbReference type="EMBL" id="BGZK01006426">
    <property type="protein sequence ID" value="GBO98721.1"/>
    <property type="molecule type" value="Genomic_DNA"/>
</dbReference>
<comment type="caution">
    <text evidence="1">The sequence shown here is derived from an EMBL/GenBank/DDBJ whole genome shotgun (WGS) entry which is preliminary data.</text>
</comment>
<accession>A0A4C1S971</accession>
<gene>
    <name evidence="1" type="ORF">EVAR_91946_1</name>
</gene>
<keyword evidence="2" id="KW-1185">Reference proteome</keyword>